<dbReference type="EMBL" id="PZQS01000003">
    <property type="protein sequence ID" value="PVD33331.1"/>
    <property type="molecule type" value="Genomic_DNA"/>
</dbReference>
<organism evidence="2 3">
    <name type="scientific">Pomacea canaliculata</name>
    <name type="common">Golden apple snail</name>
    <dbReference type="NCBI Taxonomy" id="400727"/>
    <lineage>
        <taxon>Eukaryota</taxon>
        <taxon>Metazoa</taxon>
        <taxon>Spiralia</taxon>
        <taxon>Lophotrochozoa</taxon>
        <taxon>Mollusca</taxon>
        <taxon>Gastropoda</taxon>
        <taxon>Caenogastropoda</taxon>
        <taxon>Architaenioglossa</taxon>
        <taxon>Ampullarioidea</taxon>
        <taxon>Ampullariidae</taxon>
        <taxon>Pomacea</taxon>
    </lineage>
</organism>
<feature type="compositionally biased region" description="Polar residues" evidence="1">
    <location>
        <begin position="73"/>
        <end position="91"/>
    </location>
</feature>
<comment type="caution">
    <text evidence="2">The sequence shown here is derived from an EMBL/GenBank/DDBJ whole genome shotgun (WGS) entry which is preliminary data.</text>
</comment>
<evidence type="ECO:0000313" key="2">
    <source>
        <dbReference type="EMBL" id="PVD33331.1"/>
    </source>
</evidence>
<reference evidence="2 3" key="1">
    <citation type="submission" date="2018-04" db="EMBL/GenBank/DDBJ databases">
        <title>The genome of golden apple snail Pomacea canaliculata provides insight into stress tolerance and invasive adaptation.</title>
        <authorList>
            <person name="Liu C."/>
            <person name="Liu B."/>
            <person name="Ren Y."/>
            <person name="Zhang Y."/>
            <person name="Wang H."/>
            <person name="Li S."/>
            <person name="Jiang F."/>
            <person name="Yin L."/>
            <person name="Zhang G."/>
            <person name="Qian W."/>
            <person name="Fan W."/>
        </authorList>
    </citation>
    <scope>NUCLEOTIDE SEQUENCE [LARGE SCALE GENOMIC DNA]</scope>
    <source>
        <strain evidence="2">SZHN2017</strain>
        <tissue evidence="2">Muscle</tissue>
    </source>
</reference>
<dbReference type="Proteomes" id="UP000245119">
    <property type="component" value="Linkage Group LG3"/>
</dbReference>
<dbReference type="AlphaFoldDB" id="A0A2T7PIS8"/>
<gene>
    <name evidence="2" type="ORF">C0Q70_04585</name>
</gene>
<protein>
    <submittedName>
        <fullName evidence="2">Uncharacterized protein</fullName>
    </submittedName>
</protein>
<feature type="region of interest" description="Disordered" evidence="1">
    <location>
        <begin position="66"/>
        <end position="91"/>
    </location>
</feature>
<sequence length="91" mass="10331">MPPCQRLRQKIWCIKEQNLGEGLLRRRREDMAVKDHRSLSRFGPRPGCGNCDMVPRVECINQLVMDPTPPTSPQNGVWLTRPPSSTATFNG</sequence>
<accession>A0A2T7PIS8</accession>
<name>A0A2T7PIS8_POMCA</name>
<evidence type="ECO:0000313" key="3">
    <source>
        <dbReference type="Proteomes" id="UP000245119"/>
    </source>
</evidence>
<evidence type="ECO:0000256" key="1">
    <source>
        <dbReference type="SAM" id="MobiDB-lite"/>
    </source>
</evidence>
<keyword evidence="3" id="KW-1185">Reference proteome</keyword>
<proteinExistence type="predicted"/>